<keyword evidence="2" id="KW-1185">Reference proteome</keyword>
<protein>
    <submittedName>
        <fullName evidence="1">Uncharacterized protein</fullName>
    </submittedName>
</protein>
<proteinExistence type="predicted"/>
<dbReference type="Proteomes" id="UP000827872">
    <property type="component" value="Linkage Group LG09"/>
</dbReference>
<comment type="caution">
    <text evidence="1">The sequence shown here is derived from an EMBL/GenBank/DDBJ whole genome shotgun (WGS) entry which is preliminary data.</text>
</comment>
<organism evidence="1 2">
    <name type="scientific">Sphaerodactylus townsendi</name>
    <dbReference type="NCBI Taxonomy" id="933632"/>
    <lineage>
        <taxon>Eukaryota</taxon>
        <taxon>Metazoa</taxon>
        <taxon>Chordata</taxon>
        <taxon>Craniata</taxon>
        <taxon>Vertebrata</taxon>
        <taxon>Euteleostomi</taxon>
        <taxon>Lepidosauria</taxon>
        <taxon>Squamata</taxon>
        <taxon>Bifurcata</taxon>
        <taxon>Gekkota</taxon>
        <taxon>Sphaerodactylidae</taxon>
        <taxon>Sphaerodactylus</taxon>
    </lineage>
</organism>
<sequence>MPVFVRPPRRSPWTSGGRNCRGHQDPQRGSELDLDRLGRTAQAALARAKQDWELERPRLSRESVRLLELEREQFRAANRDTGNSPGERNAFREQFLKDLEALPHGFGPHPNKILSANAKMREELLRPREKSHRPCNGQERREAPDKNGKHLRAEREIWRRGRRNTTFDAEAKSTARQPSSGPMELLGPHATPFLASSGITFTMPSHPEIQHLEARHKRYALTPNHRLEWISQLK</sequence>
<gene>
    <name evidence="1" type="ORF">K3G42_017942</name>
</gene>
<name>A0ACB8FE94_9SAUR</name>
<dbReference type="EMBL" id="CM037622">
    <property type="protein sequence ID" value="KAH8003386.1"/>
    <property type="molecule type" value="Genomic_DNA"/>
</dbReference>
<evidence type="ECO:0000313" key="1">
    <source>
        <dbReference type="EMBL" id="KAH8003386.1"/>
    </source>
</evidence>
<accession>A0ACB8FE94</accession>
<evidence type="ECO:0000313" key="2">
    <source>
        <dbReference type="Proteomes" id="UP000827872"/>
    </source>
</evidence>
<reference evidence="1" key="1">
    <citation type="submission" date="2021-08" db="EMBL/GenBank/DDBJ databases">
        <title>The first chromosome-level gecko genome reveals the dynamic sex chromosomes of Neotropical dwarf geckos (Sphaerodactylidae: Sphaerodactylus).</title>
        <authorList>
            <person name="Pinto B.J."/>
            <person name="Keating S.E."/>
            <person name="Gamble T."/>
        </authorList>
    </citation>
    <scope>NUCLEOTIDE SEQUENCE</scope>
    <source>
        <strain evidence="1">TG3544</strain>
    </source>
</reference>